<dbReference type="SMART" id="SM00760">
    <property type="entry name" value="Bac_DnaA_C"/>
    <property type="match status" value="1"/>
</dbReference>
<dbReference type="PANTHER" id="PTHR30050">
    <property type="entry name" value="CHROMOSOMAL REPLICATION INITIATOR PROTEIN DNAA"/>
    <property type="match status" value="1"/>
</dbReference>
<dbReference type="Gene3D" id="1.10.8.60">
    <property type="match status" value="1"/>
</dbReference>
<dbReference type="PANTHER" id="PTHR30050:SF2">
    <property type="entry name" value="CHROMOSOMAL REPLICATION INITIATOR PROTEIN DNAA"/>
    <property type="match status" value="1"/>
</dbReference>
<dbReference type="Gene3D" id="1.10.1750.10">
    <property type="match status" value="1"/>
</dbReference>
<dbReference type="GO" id="GO:0005886">
    <property type="term" value="C:plasma membrane"/>
    <property type="evidence" value="ECO:0007669"/>
    <property type="project" value="TreeGrafter"/>
</dbReference>
<dbReference type="CDD" id="cd06571">
    <property type="entry name" value="Bac_DnaA_C"/>
    <property type="match status" value="1"/>
</dbReference>
<dbReference type="GO" id="GO:0003688">
    <property type="term" value="F:DNA replication origin binding"/>
    <property type="evidence" value="ECO:0007669"/>
    <property type="project" value="TreeGrafter"/>
</dbReference>
<dbReference type="AlphaFoldDB" id="A0A6J6DUB8"/>
<name>A0A6J6DUB8_9ZZZZ</name>
<dbReference type="InterPro" id="IPR010921">
    <property type="entry name" value="Trp_repressor/repl_initiator"/>
</dbReference>
<evidence type="ECO:0000259" key="1">
    <source>
        <dbReference type="SMART" id="SM00760"/>
    </source>
</evidence>
<dbReference type="EMBL" id="CAEZTC010000169">
    <property type="protein sequence ID" value="CAB4567741.1"/>
    <property type="molecule type" value="Genomic_DNA"/>
</dbReference>
<organism evidence="2">
    <name type="scientific">freshwater metagenome</name>
    <dbReference type="NCBI Taxonomy" id="449393"/>
    <lineage>
        <taxon>unclassified sequences</taxon>
        <taxon>metagenomes</taxon>
        <taxon>ecological metagenomes</taxon>
    </lineage>
</organism>
<dbReference type="GO" id="GO:0006275">
    <property type="term" value="P:regulation of DNA replication"/>
    <property type="evidence" value="ECO:0007669"/>
    <property type="project" value="InterPro"/>
</dbReference>
<dbReference type="Pfam" id="PF08299">
    <property type="entry name" value="Bac_DnaA_C"/>
    <property type="match status" value="1"/>
</dbReference>
<dbReference type="SUPFAM" id="SSF48295">
    <property type="entry name" value="TrpR-like"/>
    <property type="match status" value="1"/>
</dbReference>
<sequence length="153" mass="17140">MPDDVLEFIATNITSNIRELEGALIRVTAYANLTREAPSITMAEQQLADLLTATAPKHRTDEEMLAEIAGYVGFTVEALKGKSRQRPLVSARQIAMYVFRDMTELSYPAIARLFGGRDHTTVIHAVEKTQRLMREDKATFDQVTDIIGRIKNS</sequence>
<dbReference type="InterPro" id="IPR013159">
    <property type="entry name" value="DnaA_C"/>
</dbReference>
<gene>
    <name evidence="2" type="ORF">UFOPK1572_01197</name>
</gene>
<proteinExistence type="predicted"/>
<protein>
    <submittedName>
        <fullName evidence="2">Unannotated protein</fullName>
    </submittedName>
</protein>
<feature type="domain" description="Chromosomal replication initiator DnaA C-terminal" evidence="1">
    <location>
        <begin position="60"/>
        <end position="129"/>
    </location>
</feature>
<reference evidence="2" key="1">
    <citation type="submission" date="2020-05" db="EMBL/GenBank/DDBJ databases">
        <authorList>
            <person name="Chiriac C."/>
            <person name="Salcher M."/>
            <person name="Ghai R."/>
            <person name="Kavagutti S V."/>
        </authorList>
    </citation>
    <scope>NUCLEOTIDE SEQUENCE</scope>
</reference>
<dbReference type="GO" id="GO:0005524">
    <property type="term" value="F:ATP binding"/>
    <property type="evidence" value="ECO:0007669"/>
    <property type="project" value="InterPro"/>
</dbReference>
<accession>A0A6J6DUB8</accession>
<evidence type="ECO:0000313" key="2">
    <source>
        <dbReference type="EMBL" id="CAB4567741.1"/>
    </source>
</evidence>
<dbReference type="GO" id="GO:0006270">
    <property type="term" value="P:DNA replication initiation"/>
    <property type="evidence" value="ECO:0007669"/>
    <property type="project" value="InterPro"/>
</dbReference>